<dbReference type="InterPro" id="IPR011057">
    <property type="entry name" value="Mss4-like_sf"/>
</dbReference>
<dbReference type="PROSITE" id="PS51891">
    <property type="entry name" value="CENP_V_GFA"/>
    <property type="match status" value="1"/>
</dbReference>
<dbReference type="Pfam" id="PF04828">
    <property type="entry name" value="GFA"/>
    <property type="match status" value="1"/>
</dbReference>
<accession>A0AA36N8M2</accession>
<sequence length="158" mass="16875">MAVNCSDAATIARQVVRAAQGFEAQAPEDTAGRPEASAEELPLRRTTCFCKAVVTQVRGDPAAASFCHCSVCRSLSGAPFVASAIFLPERVQIGDGEGGSADLVELQTSKQVTRLRCKRCFAPVCAKLGRRFLALPLTGFAPLPAGWKPTHHLRFGKF</sequence>
<comment type="similarity">
    <text evidence="1">Belongs to the Gfa family.</text>
</comment>
<evidence type="ECO:0000313" key="7">
    <source>
        <dbReference type="Proteomes" id="UP001178507"/>
    </source>
</evidence>
<keyword evidence="2" id="KW-0479">Metal-binding</keyword>
<dbReference type="SUPFAM" id="SSF51316">
    <property type="entry name" value="Mss4-like"/>
    <property type="match status" value="1"/>
</dbReference>
<dbReference type="PANTHER" id="PTHR33337:SF40">
    <property type="entry name" value="CENP-V_GFA DOMAIN-CONTAINING PROTEIN-RELATED"/>
    <property type="match status" value="1"/>
</dbReference>
<name>A0AA36N8M2_9DINO</name>
<organism evidence="6 7">
    <name type="scientific">Effrenium voratum</name>
    <dbReference type="NCBI Taxonomy" id="2562239"/>
    <lineage>
        <taxon>Eukaryota</taxon>
        <taxon>Sar</taxon>
        <taxon>Alveolata</taxon>
        <taxon>Dinophyceae</taxon>
        <taxon>Suessiales</taxon>
        <taxon>Symbiodiniaceae</taxon>
        <taxon>Effrenium</taxon>
    </lineage>
</organism>
<dbReference type="AlphaFoldDB" id="A0AA36N8M2"/>
<dbReference type="EMBL" id="CAUJNA010002557">
    <property type="protein sequence ID" value="CAJ1393398.1"/>
    <property type="molecule type" value="Genomic_DNA"/>
</dbReference>
<dbReference type="InterPro" id="IPR006913">
    <property type="entry name" value="CENP-V/GFA"/>
</dbReference>
<evidence type="ECO:0000256" key="2">
    <source>
        <dbReference type="ARBA" id="ARBA00022723"/>
    </source>
</evidence>
<dbReference type="PANTHER" id="PTHR33337">
    <property type="entry name" value="GFA DOMAIN-CONTAINING PROTEIN"/>
    <property type="match status" value="1"/>
</dbReference>
<dbReference type="GO" id="GO:0046872">
    <property type="term" value="F:metal ion binding"/>
    <property type="evidence" value="ECO:0007669"/>
    <property type="project" value="UniProtKB-KW"/>
</dbReference>
<gene>
    <name evidence="6" type="ORF">EVOR1521_LOCUS18275</name>
</gene>
<protein>
    <recommendedName>
        <fullName evidence="5">CENP-V/GFA domain-containing protein</fullName>
    </recommendedName>
</protein>
<evidence type="ECO:0000313" key="6">
    <source>
        <dbReference type="EMBL" id="CAJ1393398.1"/>
    </source>
</evidence>
<dbReference type="Gene3D" id="3.90.1590.10">
    <property type="entry name" value="glutathione-dependent formaldehyde- activating enzyme (gfa)"/>
    <property type="match status" value="1"/>
</dbReference>
<evidence type="ECO:0000256" key="3">
    <source>
        <dbReference type="ARBA" id="ARBA00022833"/>
    </source>
</evidence>
<reference evidence="6" key="1">
    <citation type="submission" date="2023-08" db="EMBL/GenBank/DDBJ databases">
        <authorList>
            <person name="Chen Y."/>
            <person name="Shah S."/>
            <person name="Dougan E. K."/>
            <person name="Thang M."/>
            <person name="Chan C."/>
        </authorList>
    </citation>
    <scope>NUCLEOTIDE SEQUENCE</scope>
</reference>
<comment type="caution">
    <text evidence="6">The sequence shown here is derived from an EMBL/GenBank/DDBJ whole genome shotgun (WGS) entry which is preliminary data.</text>
</comment>
<evidence type="ECO:0000256" key="4">
    <source>
        <dbReference type="ARBA" id="ARBA00023239"/>
    </source>
</evidence>
<proteinExistence type="inferred from homology"/>
<keyword evidence="3" id="KW-0862">Zinc</keyword>
<dbReference type="Proteomes" id="UP001178507">
    <property type="component" value="Unassembled WGS sequence"/>
</dbReference>
<evidence type="ECO:0000259" key="5">
    <source>
        <dbReference type="PROSITE" id="PS51891"/>
    </source>
</evidence>
<evidence type="ECO:0000256" key="1">
    <source>
        <dbReference type="ARBA" id="ARBA00005495"/>
    </source>
</evidence>
<keyword evidence="7" id="KW-1185">Reference proteome</keyword>
<dbReference type="GO" id="GO:0016846">
    <property type="term" value="F:carbon-sulfur lyase activity"/>
    <property type="evidence" value="ECO:0007669"/>
    <property type="project" value="InterPro"/>
</dbReference>
<keyword evidence="4" id="KW-0456">Lyase</keyword>
<feature type="domain" description="CENP-V/GFA" evidence="5">
    <location>
        <begin position="43"/>
        <end position="148"/>
    </location>
</feature>